<dbReference type="EMBL" id="JASUXU010000028">
    <property type="protein sequence ID" value="KAK0319763.1"/>
    <property type="molecule type" value="Genomic_DNA"/>
</dbReference>
<evidence type="ECO:0000313" key="2">
    <source>
        <dbReference type="EMBL" id="KAK0319763.1"/>
    </source>
</evidence>
<proteinExistence type="predicted"/>
<dbReference type="PANTHER" id="PTHR47843:SF5">
    <property type="entry name" value="BTB_POZ DOMAIN PROTEIN"/>
    <property type="match status" value="1"/>
</dbReference>
<gene>
    <name evidence="2" type="ORF">LTR82_009098</name>
</gene>
<evidence type="ECO:0000259" key="1">
    <source>
        <dbReference type="PROSITE" id="PS50097"/>
    </source>
</evidence>
<accession>A0AAN6FJV3</accession>
<dbReference type="AlphaFoldDB" id="A0AAN6FJV3"/>
<sequence length="306" mass="33876">MEDQMQALRQTLAKYSHPSALMEDPMQAFKQGLANTYKTEEFADFTIICGPHTFRVHKVIICLHSEYFRSACRSNRFREGEKGELILKTAQPEDDEDGTCDDPEAVKHMVQFFYQLDYDAAPTEADVENAPDSPSQVSAVPPRQLAARHPFSNRRGRVITPPQQINKPVNKGDGTMVMHAKVFAAAVKYQVPALQATAASKFTAAIKTNWDHDDFAEAAHTVYTTTPDEVRALRDEVANTIAKHGALVEKAEVEAVVCAIDGLAYQLLKRKVQGSTIKPRQVAVCGRCGTTFHGEGCPNCAVPQQW</sequence>
<protein>
    <recommendedName>
        <fullName evidence="1">BTB domain-containing protein</fullName>
    </recommendedName>
</protein>
<dbReference type="PANTHER" id="PTHR47843">
    <property type="entry name" value="BTB DOMAIN-CONTAINING PROTEIN-RELATED"/>
    <property type="match status" value="1"/>
</dbReference>
<feature type="domain" description="BTB" evidence="1">
    <location>
        <begin position="43"/>
        <end position="122"/>
    </location>
</feature>
<dbReference type="InterPro" id="IPR011333">
    <property type="entry name" value="SKP1/BTB/POZ_sf"/>
</dbReference>
<dbReference type="PROSITE" id="PS50097">
    <property type="entry name" value="BTB"/>
    <property type="match status" value="1"/>
</dbReference>
<comment type="caution">
    <text evidence="2">The sequence shown here is derived from an EMBL/GenBank/DDBJ whole genome shotgun (WGS) entry which is preliminary data.</text>
</comment>
<organism evidence="2 3">
    <name type="scientific">Friedmanniomyces endolithicus</name>
    <dbReference type="NCBI Taxonomy" id="329885"/>
    <lineage>
        <taxon>Eukaryota</taxon>
        <taxon>Fungi</taxon>
        <taxon>Dikarya</taxon>
        <taxon>Ascomycota</taxon>
        <taxon>Pezizomycotina</taxon>
        <taxon>Dothideomycetes</taxon>
        <taxon>Dothideomycetidae</taxon>
        <taxon>Mycosphaerellales</taxon>
        <taxon>Teratosphaeriaceae</taxon>
        <taxon>Friedmanniomyces</taxon>
    </lineage>
</organism>
<dbReference type="Gene3D" id="3.30.710.10">
    <property type="entry name" value="Potassium Channel Kv1.1, Chain A"/>
    <property type="match status" value="1"/>
</dbReference>
<dbReference type="Pfam" id="PF00651">
    <property type="entry name" value="BTB"/>
    <property type="match status" value="1"/>
</dbReference>
<name>A0AAN6FJV3_9PEZI</name>
<dbReference type="CDD" id="cd18186">
    <property type="entry name" value="BTB_POZ_ZBTB_KLHL-like"/>
    <property type="match status" value="1"/>
</dbReference>
<evidence type="ECO:0000313" key="3">
    <source>
        <dbReference type="Proteomes" id="UP001168146"/>
    </source>
</evidence>
<reference evidence="2" key="1">
    <citation type="submission" date="2021-12" db="EMBL/GenBank/DDBJ databases">
        <title>Black yeast isolated from Biological Soil Crust.</title>
        <authorList>
            <person name="Kurbessoian T."/>
        </authorList>
    </citation>
    <scope>NUCLEOTIDE SEQUENCE</scope>
    <source>
        <strain evidence="2">CCFEE 5208</strain>
    </source>
</reference>
<dbReference type="SUPFAM" id="SSF54695">
    <property type="entry name" value="POZ domain"/>
    <property type="match status" value="1"/>
</dbReference>
<dbReference type="Proteomes" id="UP001168146">
    <property type="component" value="Unassembled WGS sequence"/>
</dbReference>
<dbReference type="InterPro" id="IPR000210">
    <property type="entry name" value="BTB/POZ_dom"/>
</dbReference>